<protein>
    <submittedName>
        <fullName evidence="2">Uncharacterized protein</fullName>
    </submittedName>
</protein>
<reference evidence="2 3" key="1">
    <citation type="submission" date="2024-02" db="EMBL/GenBank/DDBJ databases">
        <title>High-quality chromosome-scale genome assembly of Pensacola bahiagrass (Paspalum notatum Flugge var. saurae).</title>
        <authorList>
            <person name="Vega J.M."/>
            <person name="Podio M."/>
            <person name="Orjuela J."/>
            <person name="Siena L.A."/>
            <person name="Pessino S.C."/>
            <person name="Combes M.C."/>
            <person name="Mariac C."/>
            <person name="Albertini E."/>
            <person name="Pupilli F."/>
            <person name="Ortiz J.P.A."/>
            <person name="Leblanc O."/>
        </authorList>
    </citation>
    <scope>NUCLEOTIDE SEQUENCE [LARGE SCALE GENOMIC DNA]</scope>
    <source>
        <strain evidence="2">R1</strain>
        <tissue evidence="2">Leaf</tissue>
    </source>
</reference>
<proteinExistence type="predicted"/>
<evidence type="ECO:0000256" key="1">
    <source>
        <dbReference type="SAM" id="MobiDB-lite"/>
    </source>
</evidence>
<feature type="compositionally biased region" description="Low complexity" evidence="1">
    <location>
        <begin position="101"/>
        <end position="123"/>
    </location>
</feature>
<dbReference type="Proteomes" id="UP001341281">
    <property type="component" value="Chromosome 02"/>
</dbReference>
<gene>
    <name evidence="2" type="ORF">U9M48_006644</name>
</gene>
<feature type="compositionally biased region" description="Low complexity" evidence="1">
    <location>
        <begin position="130"/>
        <end position="139"/>
    </location>
</feature>
<dbReference type="AlphaFoldDB" id="A0AAQ3Q0A3"/>
<sequence>MLESLFEVHEMEPTENEERAPPGILEEKEMTCESMASTERWSLASTKRMYRLSTHNIGTQPPRAARSLLRSCRVPSCASARPALQPSGSPPRLHQAPGQPLLPSCAAAPPRLRASSRPALRPSGAPPVRPSSASTSSPPGTRPPPAIVGSGALLRACVPDRHRRIRCVPLPPSPTPRLRDSKTRVRRPLLAPNRRPGADARCTSARLCLRGCNGKIQAPSRHPGTRSTACTLHGAT</sequence>
<feature type="region of interest" description="Disordered" evidence="1">
    <location>
        <begin position="79"/>
        <end position="149"/>
    </location>
</feature>
<accession>A0AAQ3Q0A3</accession>
<feature type="region of interest" description="Disordered" evidence="1">
    <location>
        <begin position="1"/>
        <end position="24"/>
    </location>
</feature>
<dbReference type="EMBL" id="CP144746">
    <property type="protein sequence ID" value="WVZ56059.1"/>
    <property type="molecule type" value="Genomic_DNA"/>
</dbReference>
<evidence type="ECO:0000313" key="3">
    <source>
        <dbReference type="Proteomes" id="UP001341281"/>
    </source>
</evidence>
<evidence type="ECO:0000313" key="2">
    <source>
        <dbReference type="EMBL" id="WVZ56059.1"/>
    </source>
</evidence>
<name>A0AAQ3Q0A3_PASNO</name>
<organism evidence="2 3">
    <name type="scientific">Paspalum notatum var. saurae</name>
    <dbReference type="NCBI Taxonomy" id="547442"/>
    <lineage>
        <taxon>Eukaryota</taxon>
        <taxon>Viridiplantae</taxon>
        <taxon>Streptophyta</taxon>
        <taxon>Embryophyta</taxon>
        <taxon>Tracheophyta</taxon>
        <taxon>Spermatophyta</taxon>
        <taxon>Magnoliopsida</taxon>
        <taxon>Liliopsida</taxon>
        <taxon>Poales</taxon>
        <taxon>Poaceae</taxon>
        <taxon>PACMAD clade</taxon>
        <taxon>Panicoideae</taxon>
        <taxon>Andropogonodae</taxon>
        <taxon>Paspaleae</taxon>
        <taxon>Paspalinae</taxon>
        <taxon>Paspalum</taxon>
    </lineage>
</organism>
<keyword evidence="3" id="KW-1185">Reference proteome</keyword>